<comment type="caution">
    <text evidence="1">The sequence shown here is derived from an EMBL/GenBank/DDBJ whole genome shotgun (WGS) entry which is preliminary data.</text>
</comment>
<accession>A0A812F280</accession>
<dbReference type="EMBL" id="CAJNAQ010000005">
    <property type="protein sequence ID" value="CAE6500353.1"/>
    <property type="molecule type" value="Genomic_DNA"/>
</dbReference>
<proteinExistence type="predicted"/>
<dbReference type="Gene3D" id="3.30.70.120">
    <property type="match status" value="1"/>
</dbReference>
<reference evidence="1" key="1">
    <citation type="submission" date="2021-02" db="EMBL/GenBank/DDBJ databases">
        <authorList>
            <person name="Han P."/>
        </authorList>
    </citation>
    <scope>NUCLEOTIDE SEQUENCE</scope>
    <source>
        <strain evidence="1">Candidatus Nitrosotenuis uzonensis 5A</strain>
    </source>
</reference>
<dbReference type="Pfam" id="PF00543">
    <property type="entry name" value="P-II"/>
    <property type="match status" value="1"/>
</dbReference>
<organism evidence="1 2">
    <name type="scientific">Candidatus Nitrosotenuis uzonensis</name>
    <dbReference type="NCBI Taxonomy" id="1407055"/>
    <lineage>
        <taxon>Archaea</taxon>
        <taxon>Nitrososphaerota</taxon>
        <taxon>Candidatus Nitrosotenuis</taxon>
    </lineage>
</organism>
<dbReference type="InterPro" id="IPR002187">
    <property type="entry name" value="N-reg_PII"/>
</dbReference>
<evidence type="ECO:0000313" key="2">
    <source>
        <dbReference type="Proteomes" id="UP000655759"/>
    </source>
</evidence>
<protein>
    <recommendedName>
        <fullName evidence="3">Nitrogen regulatory protein P-II</fullName>
    </recommendedName>
</protein>
<dbReference type="InterPro" id="IPR011322">
    <property type="entry name" value="N-reg_PII-like_a/b"/>
</dbReference>
<sequence>MIVFIVRSGSFILERIIKMMLKIDTVIRNTSLPQIKERLEQAGIQHYSVCDVDSGNSKHSFYTLRSKIEIICKNSQKDTTIEAISGLDDGGIIYVNQLTTHIQLNSDNSEK</sequence>
<dbReference type="GO" id="GO:0006808">
    <property type="term" value="P:regulation of nitrogen utilization"/>
    <property type="evidence" value="ECO:0007669"/>
    <property type="project" value="InterPro"/>
</dbReference>
<dbReference type="Proteomes" id="UP000655759">
    <property type="component" value="Unassembled WGS sequence"/>
</dbReference>
<dbReference type="InterPro" id="IPR015867">
    <property type="entry name" value="N-reg_PII/ATP_PRibTrfase_C"/>
</dbReference>
<dbReference type="SUPFAM" id="SSF54913">
    <property type="entry name" value="GlnB-like"/>
    <property type="match status" value="1"/>
</dbReference>
<evidence type="ECO:0000313" key="1">
    <source>
        <dbReference type="EMBL" id="CAE6500353.1"/>
    </source>
</evidence>
<dbReference type="AlphaFoldDB" id="A0A812F280"/>
<gene>
    <name evidence="1" type="ORF">NUZ5A_51004</name>
</gene>
<evidence type="ECO:0008006" key="3">
    <source>
        <dbReference type="Google" id="ProtNLM"/>
    </source>
</evidence>
<name>A0A812F280_9ARCH</name>
<dbReference type="GO" id="GO:0030234">
    <property type="term" value="F:enzyme regulator activity"/>
    <property type="evidence" value="ECO:0007669"/>
    <property type="project" value="InterPro"/>
</dbReference>